<comment type="caution">
    <text evidence="1">The sequence shown here is derived from an EMBL/GenBank/DDBJ whole genome shotgun (WGS) entry which is preliminary data.</text>
</comment>
<organism evidence="1 2">
    <name type="scientific">Portunus trituberculatus</name>
    <name type="common">Swimming crab</name>
    <name type="synonym">Neptunus trituberculatus</name>
    <dbReference type="NCBI Taxonomy" id="210409"/>
    <lineage>
        <taxon>Eukaryota</taxon>
        <taxon>Metazoa</taxon>
        <taxon>Ecdysozoa</taxon>
        <taxon>Arthropoda</taxon>
        <taxon>Crustacea</taxon>
        <taxon>Multicrustacea</taxon>
        <taxon>Malacostraca</taxon>
        <taxon>Eumalacostraca</taxon>
        <taxon>Eucarida</taxon>
        <taxon>Decapoda</taxon>
        <taxon>Pleocyemata</taxon>
        <taxon>Brachyura</taxon>
        <taxon>Eubrachyura</taxon>
        <taxon>Portunoidea</taxon>
        <taxon>Portunidae</taxon>
        <taxon>Portuninae</taxon>
        <taxon>Portunus</taxon>
    </lineage>
</organism>
<accession>A0A5B7I3Y4</accession>
<evidence type="ECO:0000313" key="1">
    <source>
        <dbReference type="EMBL" id="MPC76993.1"/>
    </source>
</evidence>
<dbReference type="AlphaFoldDB" id="A0A5B7I3Y4"/>
<evidence type="ECO:0000313" key="2">
    <source>
        <dbReference type="Proteomes" id="UP000324222"/>
    </source>
</evidence>
<keyword evidence="2" id="KW-1185">Reference proteome</keyword>
<reference evidence="1 2" key="1">
    <citation type="submission" date="2019-05" db="EMBL/GenBank/DDBJ databases">
        <title>Another draft genome of Portunus trituberculatus and its Hox gene families provides insights of decapod evolution.</title>
        <authorList>
            <person name="Jeong J.-H."/>
            <person name="Song I."/>
            <person name="Kim S."/>
            <person name="Choi T."/>
            <person name="Kim D."/>
            <person name="Ryu S."/>
            <person name="Kim W."/>
        </authorList>
    </citation>
    <scope>NUCLEOTIDE SEQUENCE [LARGE SCALE GENOMIC DNA]</scope>
    <source>
        <tissue evidence="1">Muscle</tissue>
    </source>
</reference>
<gene>
    <name evidence="1" type="ORF">E2C01_071430</name>
</gene>
<dbReference type="EMBL" id="VSRR010044761">
    <property type="protein sequence ID" value="MPC76993.1"/>
    <property type="molecule type" value="Genomic_DNA"/>
</dbReference>
<name>A0A5B7I3Y4_PORTR</name>
<proteinExistence type="predicted"/>
<sequence>MVDLGEPPTPADEADGTLLIPEDSYDVIDGEQRHTKIYKC</sequence>
<dbReference type="Proteomes" id="UP000324222">
    <property type="component" value="Unassembled WGS sequence"/>
</dbReference>
<protein>
    <submittedName>
        <fullName evidence="1">Uncharacterized protein</fullName>
    </submittedName>
</protein>